<dbReference type="GO" id="GO:0005184">
    <property type="term" value="F:neuropeptide hormone activity"/>
    <property type="evidence" value="ECO:0007669"/>
    <property type="project" value="InterPro"/>
</dbReference>
<name>A0A8J2RU46_9CRUS</name>
<dbReference type="InterPro" id="IPR037729">
    <property type="entry name" value="CCHa1/2"/>
</dbReference>
<keyword evidence="3" id="KW-1185">Reference proteome</keyword>
<dbReference type="AlphaFoldDB" id="A0A8J2RU46"/>
<evidence type="ECO:0000313" key="2">
    <source>
        <dbReference type="EMBL" id="CAH0106376.1"/>
    </source>
</evidence>
<feature type="transmembrane region" description="Helical" evidence="1">
    <location>
        <begin position="6"/>
        <end position="26"/>
    </location>
</feature>
<keyword evidence="1" id="KW-0812">Transmembrane</keyword>
<protein>
    <submittedName>
        <fullName evidence="2">Uncharacterized protein</fullName>
    </submittedName>
</protein>
<proteinExistence type="predicted"/>
<keyword evidence="1" id="KW-0472">Membrane</keyword>
<evidence type="ECO:0000313" key="3">
    <source>
        <dbReference type="Proteomes" id="UP000789390"/>
    </source>
</evidence>
<dbReference type="GO" id="GO:0005615">
    <property type="term" value="C:extracellular space"/>
    <property type="evidence" value="ECO:0007669"/>
    <property type="project" value="TreeGrafter"/>
</dbReference>
<organism evidence="2 3">
    <name type="scientific">Daphnia galeata</name>
    <dbReference type="NCBI Taxonomy" id="27404"/>
    <lineage>
        <taxon>Eukaryota</taxon>
        <taxon>Metazoa</taxon>
        <taxon>Ecdysozoa</taxon>
        <taxon>Arthropoda</taxon>
        <taxon>Crustacea</taxon>
        <taxon>Branchiopoda</taxon>
        <taxon>Diplostraca</taxon>
        <taxon>Cladocera</taxon>
        <taxon>Anomopoda</taxon>
        <taxon>Daphniidae</taxon>
        <taxon>Daphnia</taxon>
    </lineage>
</organism>
<dbReference type="GO" id="GO:0007218">
    <property type="term" value="P:neuropeptide signaling pathway"/>
    <property type="evidence" value="ECO:0007669"/>
    <property type="project" value="InterPro"/>
</dbReference>
<dbReference type="Proteomes" id="UP000789390">
    <property type="component" value="Unassembled WGS sequence"/>
</dbReference>
<gene>
    <name evidence="2" type="ORF">DGAL_LOCUS9531</name>
</gene>
<keyword evidence="1" id="KW-1133">Transmembrane helix</keyword>
<comment type="caution">
    <text evidence="2">The sequence shown here is derived from an EMBL/GenBank/DDBJ whole genome shotgun (WGS) entry which is preliminary data.</text>
</comment>
<evidence type="ECO:0000256" key="1">
    <source>
        <dbReference type="SAM" id="Phobius"/>
    </source>
</evidence>
<dbReference type="PANTHER" id="PTHR35980">
    <property type="entry name" value="NEUROPEPTIDE CCHAMIDE-1-RELATED"/>
    <property type="match status" value="1"/>
</dbReference>
<reference evidence="2" key="1">
    <citation type="submission" date="2021-11" db="EMBL/GenBank/DDBJ databases">
        <authorList>
            <person name="Schell T."/>
        </authorList>
    </citation>
    <scope>NUCLEOTIDE SEQUENCE</scope>
    <source>
        <strain evidence="2">M5</strain>
    </source>
</reference>
<dbReference type="OrthoDB" id="6366777at2759"/>
<dbReference type="EMBL" id="CAKKLH010000223">
    <property type="protein sequence ID" value="CAH0106376.1"/>
    <property type="molecule type" value="Genomic_DNA"/>
</dbReference>
<dbReference type="PANTHER" id="PTHR35980:SF1">
    <property type="entry name" value="NEUROPEPTIDE CCHAMIDE-1-RELATED"/>
    <property type="match status" value="1"/>
</dbReference>
<sequence length="112" mass="13061">MHLFFYVIHVTAMLAIIVSGNCYLYGYACYGGYGKRNEQQTNEKSVDLLSDQIWPTPNWNPIGADEPSTLIQDQRRNTNPLHALQLELVLVYKYIPRSAEHSRYLNQEDYYN</sequence>
<accession>A0A8J2RU46</accession>